<dbReference type="Proteomes" id="UP000295129">
    <property type="component" value="Unassembled WGS sequence"/>
</dbReference>
<dbReference type="AlphaFoldDB" id="A0A4R6DSD1"/>
<dbReference type="Pfam" id="PF04361">
    <property type="entry name" value="DUF494"/>
    <property type="match status" value="1"/>
</dbReference>
<dbReference type="EMBL" id="SNVV01000017">
    <property type="protein sequence ID" value="TDN47903.1"/>
    <property type="molecule type" value="Genomic_DNA"/>
</dbReference>
<accession>A0A4R6DSD1</accession>
<evidence type="ECO:0000313" key="2">
    <source>
        <dbReference type="EMBL" id="TDN47903.1"/>
    </source>
</evidence>
<comment type="caution">
    <text evidence="2">The sequence shown here is derived from an EMBL/GenBank/DDBJ whole genome shotgun (WGS) entry which is preliminary data.</text>
</comment>
<dbReference type="OrthoDB" id="5297467at2"/>
<protein>
    <recommendedName>
        <fullName evidence="1">Protein Smg homolog</fullName>
    </recommendedName>
</protein>
<proteinExistence type="inferred from homology"/>
<dbReference type="PANTHER" id="PTHR38692">
    <property type="entry name" value="PROTEIN SMG"/>
    <property type="match status" value="1"/>
</dbReference>
<comment type="similarity">
    <text evidence="1">Belongs to the Smg family.</text>
</comment>
<sequence>MFDILVYLFESYIHADACPESEQLARKLSAAGFEDEEITEALEWLSGLRRVAETALPCVAPSAGAIRLYAEEETVRLNPECRGFLAFLESAGVLDALSREMIIERAMALDKLSINLNRLKVIVLMVLWQQEQPMDSLIVDELLSSEDEEQGPVLH</sequence>
<organism evidence="2 3">
    <name type="scientific">Azoarcus indigens</name>
    <dbReference type="NCBI Taxonomy" id="29545"/>
    <lineage>
        <taxon>Bacteria</taxon>
        <taxon>Pseudomonadati</taxon>
        <taxon>Pseudomonadota</taxon>
        <taxon>Betaproteobacteria</taxon>
        <taxon>Rhodocyclales</taxon>
        <taxon>Zoogloeaceae</taxon>
        <taxon>Azoarcus</taxon>
    </lineage>
</organism>
<dbReference type="RefSeq" id="WP_133593847.1">
    <property type="nucleotide sequence ID" value="NZ_SNVV01000017.1"/>
</dbReference>
<evidence type="ECO:0000313" key="3">
    <source>
        <dbReference type="Proteomes" id="UP000295129"/>
    </source>
</evidence>
<gene>
    <name evidence="1" type="primary">smg</name>
    <name evidence="2" type="ORF">C7389_11719</name>
</gene>
<dbReference type="PANTHER" id="PTHR38692:SF1">
    <property type="entry name" value="PROTEIN SMG"/>
    <property type="match status" value="1"/>
</dbReference>
<keyword evidence="3" id="KW-1185">Reference proteome</keyword>
<reference evidence="2 3" key="1">
    <citation type="submission" date="2019-03" db="EMBL/GenBank/DDBJ databases">
        <title>Genomic Encyclopedia of Type Strains, Phase IV (KMG-IV): sequencing the most valuable type-strain genomes for metagenomic binning, comparative biology and taxonomic classification.</title>
        <authorList>
            <person name="Goeker M."/>
        </authorList>
    </citation>
    <scope>NUCLEOTIDE SEQUENCE [LARGE SCALE GENOMIC DNA]</scope>
    <source>
        <strain evidence="2 3">DSM 12121</strain>
    </source>
</reference>
<evidence type="ECO:0000256" key="1">
    <source>
        <dbReference type="HAMAP-Rule" id="MF_00598"/>
    </source>
</evidence>
<name>A0A4R6DSD1_9RHOO</name>
<dbReference type="InterPro" id="IPR007456">
    <property type="entry name" value="Smg"/>
</dbReference>
<dbReference type="HAMAP" id="MF_00598">
    <property type="entry name" value="Smg"/>
    <property type="match status" value="1"/>
</dbReference>